<feature type="region of interest" description="Disordered" evidence="1">
    <location>
        <begin position="162"/>
        <end position="187"/>
    </location>
</feature>
<sequence length="187" mass="20700">MTTGKANEIAFDEGRKESFIKRLKSLVGNRSVRAAAKDWGLSFSTLNNYLSRGTEPSFSAMQAIASKEQVTLDWLAFGVDSNLSQTRANEEARNVYIDPIKSTWNMIFDTLGPEEQKEVLDYCLKEGARSMVGLIASIAEADRTLMGLSLDEKERLLRLNEQLKKGSSESDQGIAKTDLPETTKKAG</sequence>
<proteinExistence type="predicted"/>
<evidence type="ECO:0000259" key="2">
    <source>
        <dbReference type="PROSITE" id="PS50943"/>
    </source>
</evidence>
<feature type="domain" description="HTH cro/C1-type" evidence="2">
    <location>
        <begin position="40"/>
        <end position="75"/>
    </location>
</feature>
<dbReference type="Gene3D" id="1.10.260.40">
    <property type="entry name" value="lambda repressor-like DNA-binding domains"/>
    <property type="match status" value="1"/>
</dbReference>
<feature type="compositionally biased region" description="Basic and acidic residues" evidence="1">
    <location>
        <begin position="178"/>
        <end position="187"/>
    </location>
</feature>
<dbReference type="AlphaFoldDB" id="A0A285AUS7"/>
<dbReference type="GO" id="GO:0003677">
    <property type="term" value="F:DNA binding"/>
    <property type="evidence" value="ECO:0007669"/>
    <property type="project" value="InterPro"/>
</dbReference>
<dbReference type="SUPFAM" id="SSF47413">
    <property type="entry name" value="lambda repressor-like DNA-binding domains"/>
    <property type="match status" value="1"/>
</dbReference>
<name>A0A285AUS7_9ENTR</name>
<accession>A0A285AUS7</accession>
<dbReference type="InterPro" id="IPR010982">
    <property type="entry name" value="Lambda_DNA-bd_dom_sf"/>
</dbReference>
<evidence type="ECO:0000313" key="4">
    <source>
        <dbReference type="Proteomes" id="UP000220639"/>
    </source>
</evidence>
<dbReference type="EMBL" id="FZTC01000001">
    <property type="protein sequence ID" value="SNU32425.1"/>
    <property type="molecule type" value="Genomic_DNA"/>
</dbReference>
<gene>
    <name evidence="3" type="ORF">KOSB73_10047</name>
</gene>
<evidence type="ECO:0000313" key="3">
    <source>
        <dbReference type="EMBL" id="SNU32425.1"/>
    </source>
</evidence>
<dbReference type="PROSITE" id="PS50943">
    <property type="entry name" value="HTH_CROC1"/>
    <property type="match status" value="1"/>
</dbReference>
<protein>
    <recommendedName>
        <fullName evidence="2">HTH cro/C1-type domain-containing protein</fullName>
    </recommendedName>
</protein>
<dbReference type="RefSeq" id="WP_064365549.1">
    <property type="nucleotide sequence ID" value="NZ_CBCSJA010000024.1"/>
</dbReference>
<evidence type="ECO:0000256" key="1">
    <source>
        <dbReference type="SAM" id="MobiDB-lite"/>
    </source>
</evidence>
<organism evidence="3 4">
    <name type="scientific">Klebsiella grimontii</name>
    <dbReference type="NCBI Taxonomy" id="2058152"/>
    <lineage>
        <taxon>Bacteria</taxon>
        <taxon>Pseudomonadati</taxon>
        <taxon>Pseudomonadota</taxon>
        <taxon>Gammaproteobacteria</taxon>
        <taxon>Enterobacterales</taxon>
        <taxon>Enterobacteriaceae</taxon>
        <taxon>Klebsiella/Raoultella group</taxon>
        <taxon>Klebsiella</taxon>
    </lineage>
</organism>
<dbReference type="Proteomes" id="UP000220639">
    <property type="component" value="Unassembled WGS sequence"/>
</dbReference>
<dbReference type="InterPro" id="IPR001387">
    <property type="entry name" value="Cro/C1-type_HTH"/>
</dbReference>
<reference evidence="4" key="1">
    <citation type="submission" date="2017-08" db="EMBL/GenBank/DDBJ databases">
        <authorList>
            <person name="Brisse S."/>
        </authorList>
    </citation>
    <scope>NUCLEOTIDE SEQUENCE [LARGE SCALE GENOMIC DNA]</scope>
    <source>
        <strain evidence="4">06D021</strain>
    </source>
</reference>